<keyword evidence="1" id="KW-0472">Membrane</keyword>
<accession>A0A644YBH8</accession>
<feature type="transmembrane region" description="Helical" evidence="1">
    <location>
        <begin position="61"/>
        <end position="77"/>
    </location>
</feature>
<keyword evidence="1" id="KW-0812">Transmembrane</keyword>
<evidence type="ECO:0008006" key="3">
    <source>
        <dbReference type="Google" id="ProtNLM"/>
    </source>
</evidence>
<organism evidence="2">
    <name type="scientific">bioreactor metagenome</name>
    <dbReference type="NCBI Taxonomy" id="1076179"/>
    <lineage>
        <taxon>unclassified sequences</taxon>
        <taxon>metagenomes</taxon>
        <taxon>ecological metagenomes</taxon>
    </lineage>
</organism>
<evidence type="ECO:0000256" key="1">
    <source>
        <dbReference type="SAM" id="Phobius"/>
    </source>
</evidence>
<proteinExistence type="predicted"/>
<gene>
    <name evidence="2" type="ORF">SDC9_72473</name>
</gene>
<feature type="transmembrane region" description="Helical" evidence="1">
    <location>
        <begin position="239"/>
        <end position="263"/>
    </location>
</feature>
<feature type="transmembrane region" description="Helical" evidence="1">
    <location>
        <begin position="147"/>
        <end position="170"/>
    </location>
</feature>
<sequence length="404" mass="47181">MGFTLLAGVIFQQTEFFRQLFIKNAPNPIPKTNKKEASLLFAAGSAFALGTLTKVPALLDFAAFLFLFALSFVIFLFQQKATRNELRQEFLRIFWRVFWLGLGFLLPILLSILYFASKNALGDYFDYGLLYNLRYSQEWQQDFGSPLLNFLFSLPGKTLVLLLWVILLFVTAKKGPWRFHFFSLWFFATLYSVLLSSRPYPHYFLQSIPPLALLLTELTSEARQFFQSLRQKKWPKVWLFSRNFAMGALLIFTSAAILLIFGFKPYPTLSYYQRFAHYATGKISKEEYDQSFDALVKENNEVTTLIHSMQIEKMFIWGTNPTLYAESKTLPTSRFTVSFHIKDFNDYERTFAQISAEQPELIIVMKNETTHFPQLESYLQEYYRVNSSLENMSLYWRTPSEAGF</sequence>
<comment type="caution">
    <text evidence="2">The sequence shown here is derived from an EMBL/GenBank/DDBJ whole genome shotgun (WGS) entry which is preliminary data.</text>
</comment>
<feature type="transmembrane region" description="Helical" evidence="1">
    <location>
        <begin position="97"/>
        <end position="116"/>
    </location>
</feature>
<protein>
    <recommendedName>
        <fullName evidence="3">Glycosyltransferase RgtA/B/C/D-like domain-containing protein</fullName>
    </recommendedName>
</protein>
<keyword evidence="1" id="KW-1133">Transmembrane helix</keyword>
<evidence type="ECO:0000313" key="2">
    <source>
        <dbReference type="EMBL" id="MPM25972.1"/>
    </source>
</evidence>
<dbReference type="EMBL" id="VSSQ01004620">
    <property type="protein sequence ID" value="MPM25972.1"/>
    <property type="molecule type" value="Genomic_DNA"/>
</dbReference>
<feature type="transmembrane region" description="Helical" evidence="1">
    <location>
        <begin position="177"/>
        <end position="194"/>
    </location>
</feature>
<reference evidence="2" key="1">
    <citation type="submission" date="2019-08" db="EMBL/GenBank/DDBJ databases">
        <authorList>
            <person name="Kucharzyk K."/>
            <person name="Murdoch R.W."/>
            <person name="Higgins S."/>
            <person name="Loffler F."/>
        </authorList>
    </citation>
    <scope>NUCLEOTIDE SEQUENCE</scope>
</reference>
<dbReference type="AlphaFoldDB" id="A0A644YBH8"/>
<name>A0A644YBH8_9ZZZZ</name>